<proteinExistence type="inferred from homology"/>
<protein>
    <submittedName>
        <fullName evidence="4">Flagellar basal body rod FlgEFG protein C-terminal</fullName>
    </submittedName>
</protein>
<dbReference type="OrthoDB" id="5588953at2"/>
<evidence type="ECO:0000256" key="1">
    <source>
        <dbReference type="ARBA" id="ARBA00009677"/>
    </source>
</evidence>
<organism evidence="4 5">
    <name type="scientific">Pseudidiomarina planktonica</name>
    <dbReference type="NCBI Taxonomy" id="1323738"/>
    <lineage>
        <taxon>Bacteria</taxon>
        <taxon>Pseudomonadati</taxon>
        <taxon>Pseudomonadota</taxon>
        <taxon>Gammaproteobacteria</taxon>
        <taxon>Alteromonadales</taxon>
        <taxon>Idiomarinaceae</taxon>
        <taxon>Pseudidiomarina</taxon>
    </lineage>
</organism>
<sequence length="103" mass="10723">MDIAGAMNSANYGMNRASEQVSQASAEIATAPGRIQQQQQDIAPAGAQQATETASETSQSVNSSNSLSESMLNQTVGERMFQANGKVLETADGMLGSLIDVRA</sequence>
<feature type="domain" description="Flagellar basal-body/hook protein C-terminal" evidence="3">
    <location>
        <begin position="58"/>
        <end position="100"/>
    </location>
</feature>
<dbReference type="EMBL" id="FXWH01000001">
    <property type="protein sequence ID" value="SMQ59862.1"/>
    <property type="molecule type" value="Genomic_DNA"/>
</dbReference>
<gene>
    <name evidence="4" type="ORF">SAMN06297229_0329</name>
</gene>
<keyword evidence="5" id="KW-1185">Reference proteome</keyword>
<name>A0A1Y6EGZ7_9GAMM</name>
<reference evidence="5" key="1">
    <citation type="submission" date="2017-04" db="EMBL/GenBank/DDBJ databases">
        <authorList>
            <person name="Varghese N."/>
            <person name="Submissions S."/>
        </authorList>
    </citation>
    <scope>NUCLEOTIDE SEQUENCE [LARGE SCALE GENOMIC DNA]</scope>
</reference>
<dbReference type="Pfam" id="PF06429">
    <property type="entry name" value="Flg_bbr_C"/>
    <property type="match status" value="1"/>
</dbReference>
<evidence type="ECO:0000313" key="5">
    <source>
        <dbReference type="Proteomes" id="UP000194450"/>
    </source>
</evidence>
<feature type="compositionally biased region" description="Low complexity" evidence="2">
    <location>
        <begin position="55"/>
        <end position="70"/>
    </location>
</feature>
<dbReference type="InterPro" id="IPR010930">
    <property type="entry name" value="Flg_bb/hook_C_dom"/>
</dbReference>
<evidence type="ECO:0000256" key="2">
    <source>
        <dbReference type="SAM" id="MobiDB-lite"/>
    </source>
</evidence>
<comment type="similarity">
    <text evidence="1">Belongs to the flagella basal body rod proteins family.</text>
</comment>
<evidence type="ECO:0000259" key="3">
    <source>
        <dbReference type="Pfam" id="PF06429"/>
    </source>
</evidence>
<keyword evidence="4" id="KW-0969">Cilium</keyword>
<dbReference type="Proteomes" id="UP000194450">
    <property type="component" value="Unassembled WGS sequence"/>
</dbReference>
<keyword evidence="4" id="KW-0966">Cell projection</keyword>
<keyword evidence="4" id="KW-0282">Flagellum</keyword>
<evidence type="ECO:0000313" key="4">
    <source>
        <dbReference type="EMBL" id="SMQ59862.1"/>
    </source>
</evidence>
<dbReference type="AlphaFoldDB" id="A0A1Y6EGZ7"/>
<dbReference type="RefSeq" id="WP_086433519.1">
    <property type="nucleotide sequence ID" value="NZ_FXWH01000001.1"/>
</dbReference>
<feature type="region of interest" description="Disordered" evidence="2">
    <location>
        <begin position="17"/>
        <end position="70"/>
    </location>
</feature>
<accession>A0A1Y6EGZ7</accession>